<dbReference type="GO" id="GO:0005743">
    <property type="term" value="C:mitochondrial inner membrane"/>
    <property type="evidence" value="ECO:0007669"/>
    <property type="project" value="UniProtKB-SubCell"/>
</dbReference>
<evidence type="ECO:0000256" key="1">
    <source>
        <dbReference type="ARBA" id="ARBA00004273"/>
    </source>
</evidence>
<evidence type="ECO:0000256" key="3">
    <source>
        <dbReference type="ARBA" id="ARBA00022792"/>
    </source>
</evidence>
<gene>
    <name evidence="7" type="ORF">BJ684DRAFT_18830</name>
</gene>
<dbReference type="GO" id="GO:0006123">
    <property type="term" value="P:mitochondrial electron transport, cytochrome c to oxygen"/>
    <property type="evidence" value="ECO:0007669"/>
    <property type="project" value="InterPro"/>
</dbReference>
<keyword evidence="6" id="KW-0812">Transmembrane</keyword>
<dbReference type="Pfam" id="PF02238">
    <property type="entry name" value="COX7a"/>
    <property type="match status" value="1"/>
</dbReference>
<dbReference type="AlphaFoldDB" id="A0A4P9Y6Q1"/>
<reference evidence="8" key="1">
    <citation type="journal article" date="2018" name="Nat. Microbiol.">
        <title>Leveraging single-cell genomics to expand the fungal tree of life.</title>
        <authorList>
            <person name="Ahrendt S.R."/>
            <person name="Quandt C.A."/>
            <person name="Ciobanu D."/>
            <person name="Clum A."/>
            <person name="Salamov A."/>
            <person name="Andreopoulos B."/>
            <person name="Cheng J.F."/>
            <person name="Woyke T."/>
            <person name="Pelin A."/>
            <person name="Henrissat B."/>
            <person name="Reynolds N.K."/>
            <person name="Benny G.L."/>
            <person name="Smith M.E."/>
            <person name="James T.Y."/>
            <person name="Grigoriev I.V."/>
        </authorList>
    </citation>
    <scope>NUCLEOTIDE SEQUENCE [LARGE SCALE GENOMIC DNA]</scope>
</reference>
<dbReference type="Proteomes" id="UP000267251">
    <property type="component" value="Unassembled WGS sequence"/>
</dbReference>
<dbReference type="OrthoDB" id="5511599at2759"/>
<sequence length="59" mass="6500">MSGPQQIIEKQRFFQAPTHTPLFLRGPRDKVLFALFSGSILVGLGLSSTGLVQMIRGKK</sequence>
<evidence type="ECO:0000256" key="5">
    <source>
        <dbReference type="ARBA" id="ARBA00023136"/>
    </source>
</evidence>
<organism evidence="7 8">
    <name type="scientific">Piptocephalis cylindrospora</name>
    <dbReference type="NCBI Taxonomy" id="1907219"/>
    <lineage>
        <taxon>Eukaryota</taxon>
        <taxon>Fungi</taxon>
        <taxon>Fungi incertae sedis</taxon>
        <taxon>Zoopagomycota</taxon>
        <taxon>Zoopagomycotina</taxon>
        <taxon>Zoopagomycetes</taxon>
        <taxon>Zoopagales</taxon>
        <taxon>Piptocephalidaceae</taxon>
        <taxon>Piptocephalis</taxon>
    </lineage>
</organism>
<evidence type="ECO:0000256" key="4">
    <source>
        <dbReference type="ARBA" id="ARBA00023128"/>
    </source>
</evidence>
<dbReference type="Gene3D" id="4.10.91.10">
    <property type="entry name" value="Cytochrome c oxidase, subunit VIIa"/>
    <property type="match status" value="1"/>
</dbReference>
<evidence type="ECO:0000313" key="8">
    <source>
        <dbReference type="Proteomes" id="UP000267251"/>
    </source>
</evidence>
<keyword evidence="4" id="KW-0496">Mitochondrion</keyword>
<keyword evidence="8" id="KW-1185">Reference proteome</keyword>
<dbReference type="InterPro" id="IPR039297">
    <property type="entry name" value="COX7a"/>
</dbReference>
<accession>A0A4P9Y6Q1</accession>
<keyword evidence="3" id="KW-0999">Mitochondrion inner membrane</keyword>
<evidence type="ECO:0000256" key="2">
    <source>
        <dbReference type="ARBA" id="ARBA00009331"/>
    </source>
</evidence>
<protein>
    <submittedName>
        <fullName evidence="7">Uncharacterized protein</fullName>
    </submittedName>
</protein>
<evidence type="ECO:0000256" key="6">
    <source>
        <dbReference type="SAM" id="Phobius"/>
    </source>
</evidence>
<name>A0A4P9Y6Q1_9FUNG</name>
<keyword evidence="5 6" id="KW-0472">Membrane</keyword>
<keyword evidence="6" id="KW-1133">Transmembrane helix</keyword>
<dbReference type="SUPFAM" id="SSF81419">
    <property type="entry name" value="Mitochondrial cytochrome c oxidase subunit VIIa"/>
    <property type="match status" value="1"/>
</dbReference>
<dbReference type="EMBL" id="KZ987791">
    <property type="protein sequence ID" value="RKP14786.1"/>
    <property type="molecule type" value="Genomic_DNA"/>
</dbReference>
<comment type="similarity">
    <text evidence="2">Belongs to the cytochrome c oxidase VIIa family.</text>
</comment>
<feature type="transmembrane region" description="Helical" evidence="6">
    <location>
        <begin position="31"/>
        <end position="52"/>
    </location>
</feature>
<evidence type="ECO:0000313" key="7">
    <source>
        <dbReference type="EMBL" id="RKP14786.1"/>
    </source>
</evidence>
<dbReference type="GO" id="GO:0045277">
    <property type="term" value="C:respiratory chain complex IV"/>
    <property type="evidence" value="ECO:0007669"/>
    <property type="project" value="InterPro"/>
</dbReference>
<proteinExistence type="inferred from homology"/>
<comment type="subcellular location">
    <subcellularLocation>
        <location evidence="1">Mitochondrion inner membrane</location>
    </subcellularLocation>
</comment>
<dbReference type="InterPro" id="IPR036539">
    <property type="entry name" value="Cyt_c_oxidase_su7a_sf"/>
</dbReference>